<sequence>MLSNARALSSLGAILLQILSASAATVAKRAPEPWSNYVKNPIFYPSQDAASWRSIYARSIQLPDKSLLLTWEDYDPTVEQPYWPIYKSLDGGASFQNFSRVHDQVNGWGVWYNPNLYTLPQDFGGYPAGTILIAGESLPKDFSEAYIDIYASTDEGLTWSFLSHIVYGPGPETTTNGNKAVWEPFLMMYDDQLVCFYSTQVDPKHAQKLAHKTTADLKNWSEEVNDVANPDYNERPGMTTVAYSPKSQKYIMTYERCGEANVPGCPVHFKVSSSPLTFDSEPGVRLLPSNGGAAPDGSPYIIWTPNLGSADGCGTFIASGNAVESIFVNIDGLDPNGWKALNVGMWSAYSRFLNVIDTPEDSAAKGEKKLFIANGGNMGCTGSCYNFVADALVDVPTYPAT</sequence>
<dbReference type="SUPFAM" id="SSF50939">
    <property type="entry name" value="Sialidases"/>
    <property type="match status" value="1"/>
</dbReference>
<dbReference type="PANTHER" id="PTHR38792:SF3">
    <property type="entry name" value="BNR_ASP-BOX REPEAT DOMAIN PROTEIN (AFU_ORTHOLOGUE AFUA_7G06430)-RELATED"/>
    <property type="match status" value="1"/>
</dbReference>
<dbReference type="Proteomes" id="UP000664132">
    <property type="component" value="Unassembled WGS sequence"/>
</dbReference>
<dbReference type="InterPro" id="IPR036278">
    <property type="entry name" value="Sialidase_sf"/>
</dbReference>
<dbReference type="Gene3D" id="2.120.10.10">
    <property type="match status" value="1"/>
</dbReference>
<comment type="caution">
    <text evidence="2">The sequence shown here is derived from an EMBL/GenBank/DDBJ whole genome shotgun (WGS) entry which is preliminary data.</text>
</comment>
<evidence type="ECO:0000256" key="1">
    <source>
        <dbReference type="SAM" id="SignalP"/>
    </source>
</evidence>
<keyword evidence="1" id="KW-0732">Signal</keyword>
<accession>A0A8H7WEB5</accession>
<dbReference type="EMBL" id="JAFJYH010000037">
    <property type="protein sequence ID" value="KAG4423257.1"/>
    <property type="molecule type" value="Genomic_DNA"/>
</dbReference>
<feature type="signal peptide" evidence="1">
    <location>
        <begin position="1"/>
        <end position="23"/>
    </location>
</feature>
<dbReference type="OrthoDB" id="2130735at2759"/>
<evidence type="ECO:0008006" key="4">
    <source>
        <dbReference type="Google" id="ProtNLM"/>
    </source>
</evidence>
<organism evidence="2 3">
    <name type="scientific">Cadophora malorum</name>
    <dbReference type="NCBI Taxonomy" id="108018"/>
    <lineage>
        <taxon>Eukaryota</taxon>
        <taxon>Fungi</taxon>
        <taxon>Dikarya</taxon>
        <taxon>Ascomycota</taxon>
        <taxon>Pezizomycotina</taxon>
        <taxon>Leotiomycetes</taxon>
        <taxon>Helotiales</taxon>
        <taxon>Ploettnerulaceae</taxon>
        <taxon>Cadophora</taxon>
    </lineage>
</organism>
<gene>
    <name evidence="2" type="ORF">IFR04_003623</name>
</gene>
<evidence type="ECO:0000313" key="2">
    <source>
        <dbReference type="EMBL" id="KAG4423257.1"/>
    </source>
</evidence>
<evidence type="ECO:0000313" key="3">
    <source>
        <dbReference type="Proteomes" id="UP000664132"/>
    </source>
</evidence>
<feature type="chain" id="PRO_5034761281" description="Glycoside hydrolase family 93 protein" evidence="1">
    <location>
        <begin position="24"/>
        <end position="401"/>
    </location>
</feature>
<dbReference type="AlphaFoldDB" id="A0A8H7WEB5"/>
<reference evidence="2" key="1">
    <citation type="submission" date="2021-02" db="EMBL/GenBank/DDBJ databases">
        <title>Genome sequence Cadophora malorum strain M34.</title>
        <authorList>
            <person name="Stefanovic E."/>
            <person name="Vu D."/>
            <person name="Scully C."/>
            <person name="Dijksterhuis J."/>
            <person name="Roader J."/>
            <person name="Houbraken J."/>
        </authorList>
    </citation>
    <scope>NUCLEOTIDE SEQUENCE</scope>
    <source>
        <strain evidence="2">M34</strain>
    </source>
</reference>
<keyword evidence="3" id="KW-1185">Reference proteome</keyword>
<dbReference type="PANTHER" id="PTHR38792">
    <property type="entry name" value="BNR/ASP-BOX REPEAT DOMAIN PROTEIN (AFU_ORTHOLOGUE AFUA_7G06430)-RELATED"/>
    <property type="match status" value="1"/>
</dbReference>
<protein>
    <recommendedName>
        <fullName evidence="4">Glycoside hydrolase family 93 protein</fullName>
    </recommendedName>
</protein>
<proteinExistence type="predicted"/>
<name>A0A8H7WEB5_9HELO</name>